<keyword evidence="4" id="KW-0378">Hydrolase</keyword>
<dbReference type="InterPro" id="IPR006311">
    <property type="entry name" value="TAT_signal"/>
</dbReference>
<dbReference type="AlphaFoldDB" id="A0A840A845"/>
<feature type="signal peptide" evidence="2">
    <location>
        <begin position="1"/>
        <end position="25"/>
    </location>
</feature>
<dbReference type="SMART" id="SM00849">
    <property type="entry name" value="Lactamase_B"/>
    <property type="match status" value="1"/>
</dbReference>
<dbReference type="PROSITE" id="PS51318">
    <property type="entry name" value="TAT"/>
    <property type="match status" value="1"/>
</dbReference>
<dbReference type="EMBL" id="JACIDJ010000001">
    <property type="protein sequence ID" value="MBB3896706.1"/>
    <property type="molecule type" value="Genomic_DNA"/>
</dbReference>
<gene>
    <name evidence="4" type="ORF">GGQ83_000132</name>
</gene>
<dbReference type="Pfam" id="PF00753">
    <property type="entry name" value="Lactamase_B"/>
    <property type="match status" value="1"/>
</dbReference>
<dbReference type="RefSeq" id="WP_184381672.1">
    <property type="nucleotide sequence ID" value="NZ_JACIDJ010000001.1"/>
</dbReference>
<feature type="chain" id="PRO_5032289709" evidence="2">
    <location>
        <begin position="26"/>
        <end position="311"/>
    </location>
</feature>
<evidence type="ECO:0000256" key="2">
    <source>
        <dbReference type="SAM" id="SignalP"/>
    </source>
</evidence>
<keyword evidence="5" id="KW-1185">Reference proteome</keyword>
<evidence type="ECO:0000313" key="5">
    <source>
        <dbReference type="Proteomes" id="UP000553193"/>
    </source>
</evidence>
<dbReference type="Gene3D" id="3.60.15.10">
    <property type="entry name" value="Ribonuclease Z/Hydroxyacylglutathione hydrolase-like"/>
    <property type="match status" value="1"/>
</dbReference>
<sequence>MVTRRSLGHAAGALSVLAIVPAAFAPVRAYTPGAGLEVAKYDRPGQGSVNSFLLIGPRSVVIVDCQRTSVEAAQVVAHARGTGLPVEAIFLSHEHADHVTGLDVVHRAFPDAPILASEVTRDYAARSGRELIGMMQGFFPGRVPDTLPVPTRVLRPDERITLAGAEWRVDQLGRGEASGMTLLYSEANDLLVTADLAGNRATPWLLDGHTLEWIAQLEAALPRYDGVGTALPGHGAAAPAGVLIREQLDYLRTMERLVRAELATATPLSPEATGRIRAAMDARFQGFPRVAPMPNLIELNAGALAREIAAR</sequence>
<dbReference type="SUPFAM" id="SSF56281">
    <property type="entry name" value="Metallo-hydrolase/oxidoreductase"/>
    <property type="match status" value="1"/>
</dbReference>
<dbReference type="GO" id="GO:0016787">
    <property type="term" value="F:hydrolase activity"/>
    <property type="evidence" value="ECO:0007669"/>
    <property type="project" value="UniProtKB-KW"/>
</dbReference>
<reference evidence="4 5" key="1">
    <citation type="submission" date="2020-08" db="EMBL/GenBank/DDBJ databases">
        <title>Genomic Encyclopedia of Type Strains, Phase IV (KMG-IV): sequencing the most valuable type-strain genomes for metagenomic binning, comparative biology and taxonomic classification.</title>
        <authorList>
            <person name="Goeker M."/>
        </authorList>
    </citation>
    <scope>NUCLEOTIDE SEQUENCE [LARGE SCALE GENOMIC DNA]</scope>
    <source>
        <strain evidence="4 5">DSM 19979</strain>
    </source>
</reference>
<evidence type="ECO:0000313" key="4">
    <source>
        <dbReference type="EMBL" id="MBB3896706.1"/>
    </source>
</evidence>
<dbReference type="PANTHER" id="PTHR42951:SF4">
    <property type="entry name" value="ACYL-COENZYME A THIOESTERASE MBLAC2"/>
    <property type="match status" value="1"/>
</dbReference>
<dbReference type="PANTHER" id="PTHR42951">
    <property type="entry name" value="METALLO-BETA-LACTAMASE DOMAIN-CONTAINING"/>
    <property type="match status" value="1"/>
</dbReference>
<keyword evidence="2" id="KW-0732">Signal</keyword>
<dbReference type="InterPro" id="IPR001279">
    <property type="entry name" value="Metallo-B-lactamas"/>
</dbReference>
<organism evidence="4 5">
    <name type="scientific">Roseococcus suduntuyensis</name>
    <dbReference type="NCBI Taxonomy" id="455361"/>
    <lineage>
        <taxon>Bacteria</taxon>
        <taxon>Pseudomonadati</taxon>
        <taxon>Pseudomonadota</taxon>
        <taxon>Alphaproteobacteria</taxon>
        <taxon>Acetobacterales</taxon>
        <taxon>Roseomonadaceae</taxon>
        <taxon>Roseococcus</taxon>
    </lineage>
</organism>
<feature type="domain" description="Metallo-beta-lactamase" evidence="3">
    <location>
        <begin position="48"/>
        <end position="234"/>
    </location>
</feature>
<comment type="similarity">
    <text evidence="1">Belongs to the metallo-beta-lactamase superfamily. Class-B beta-lactamase family.</text>
</comment>
<dbReference type="InterPro" id="IPR050855">
    <property type="entry name" value="NDM-1-like"/>
</dbReference>
<proteinExistence type="inferred from homology"/>
<protein>
    <submittedName>
        <fullName evidence="4">Glyoxylase-like metal-dependent hydrolase (Beta-lactamase superfamily II)</fullName>
    </submittedName>
</protein>
<evidence type="ECO:0000259" key="3">
    <source>
        <dbReference type="SMART" id="SM00849"/>
    </source>
</evidence>
<dbReference type="Proteomes" id="UP000553193">
    <property type="component" value="Unassembled WGS sequence"/>
</dbReference>
<comment type="caution">
    <text evidence="4">The sequence shown here is derived from an EMBL/GenBank/DDBJ whole genome shotgun (WGS) entry which is preliminary data.</text>
</comment>
<evidence type="ECO:0000256" key="1">
    <source>
        <dbReference type="ARBA" id="ARBA00005250"/>
    </source>
</evidence>
<name>A0A840A845_9PROT</name>
<accession>A0A840A845</accession>
<dbReference type="InterPro" id="IPR036866">
    <property type="entry name" value="RibonucZ/Hydroxyglut_hydro"/>
</dbReference>
<dbReference type="GO" id="GO:0017001">
    <property type="term" value="P:antibiotic catabolic process"/>
    <property type="evidence" value="ECO:0007669"/>
    <property type="project" value="UniProtKB-ARBA"/>
</dbReference>